<protein>
    <recommendedName>
        <fullName evidence="1">DUF1540 domain-containing protein</fullName>
    </recommendedName>
</protein>
<feature type="domain" description="DUF1540" evidence="1">
    <location>
        <begin position="9"/>
        <end position="71"/>
    </location>
</feature>
<dbReference type="EMBL" id="JQCR01000003">
    <property type="protein sequence ID" value="KGE18143.1"/>
    <property type="molecule type" value="Genomic_DNA"/>
</dbReference>
<reference evidence="2 3" key="1">
    <citation type="submission" date="2014-08" db="EMBL/GenBank/DDBJ databases">
        <authorList>
            <person name="den Bakker H.C."/>
        </authorList>
    </citation>
    <scope>NUCLEOTIDE SEQUENCE [LARGE SCALE GENOMIC DNA]</scope>
    <source>
        <strain evidence="2 3">DSM 18334</strain>
    </source>
</reference>
<keyword evidence="3" id="KW-1185">Reference proteome</keyword>
<proteinExistence type="predicted"/>
<comment type="caution">
    <text evidence="2">The sequence shown here is derived from an EMBL/GenBank/DDBJ whole genome shotgun (WGS) entry which is preliminary data.</text>
</comment>
<dbReference type="OrthoDB" id="1681234at2"/>
<gene>
    <name evidence="2" type="ORF">PWYN_26795</name>
</gene>
<organism evidence="2 3">
    <name type="scientific">Paenibacillus wynnii</name>
    <dbReference type="NCBI Taxonomy" id="268407"/>
    <lineage>
        <taxon>Bacteria</taxon>
        <taxon>Bacillati</taxon>
        <taxon>Bacillota</taxon>
        <taxon>Bacilli</taxon>
        <taxon>Bacillales</taxon>
        <taxon>Paenibacillaceae</taxon>
        <taxon>Paenibacillus</taxon>
    </lineage>
</organism>
<name>A0A098M7Y3_9BACL</name>
<dbReference type="InterPro" id="IPR011437">
    <property type="entry name" value="DUF1540"/>
</dbReference>
<reference evidence="2 3" key="2">
    <citation type="submission" date="2014-10" db="EMBL/GenBank/DDBJ databases">
        <title>Comparative genomics of the Paenibacillus odorifer group.</title>
        <authorList>
            <person name="Tsai Y.-C."/>
            <person name="Martin N."/>
            <person name="Korlach J."/>
            <person name="Wiedmann M."/>
        </authorList>
    </citation>
    <scope>NUCLEOTIDE SEQUENCE [LARGE SCALE GENOMIC DNA]</scope>
    <source>
        <strain evidence="2 3">DSM 18334</strain>
    </source>
</reference>
<evidence type="ECO:0000313" key="2">
    <source>
        <dbReference type="EMBL" id="KGE18143.1"/>
    </source>
</evidence>
<dbReference type="Pfam" id="PF07561">
    <property type="entry name" value="DUF1540"/>
    <property type="match status" value="1"/>
</dbReference>
<dbReference type="STRING" id="268407.PWYN_26795"/>
<evidence type="ECO:0000259" key="1">
    <source>
        <dbReference type="Pfam" id="PF07561"/>
    </source>
</evidence>
<sequence>MSNTAKTHVNCSVSNCNYWGASNICKANEIIIEIDKHVGSSYKEEFAEEMTLGNKHHDTAVSSSATCCLTFKPKS</sequence>
<accession>A0A098M7Y3</accession>
<dbReference type="RefSeq" id="WP_036657934.1">
    <property type="nucleotide sequence ID" value="NZ_JQCR01000003.1"/>
</dbReference>
<evidence type="ECO:0000313" key="3">
    <source>
        <dbReference type="Proteomes" id="UP000029734"/>
    </source>
</evidence>
<dbReference type="eggNOG" id="ENOG50334U7">
    <property type="taxonomic scope" value="Bacteria"/>
</dbReference>
<dbReference type="AlphaFoldDB" id="A0A098M7Y3"/>
<dbReference type="Proteomes" id="UP000029734">
    <property type="component" value="Unassembled WGS sequence"/>
</dbReference>